<keyword evidence="2 6" id="KW-0812">Transmembrane</keyword>
<evidence type="ECO:0000256" key="2">
    <source>
        <dbReference type="ARBA" id="ARBA00022692"/>
    </source>
</evidence>
<comment type="subcellular location">
    <subcellularLocation>
        <location evidence="1">Membrane</location>
        <topology evidence="1">Multi-pass membrane protein</topology>
    </subcellularLocation>
</comment>
<organism evidence="8 9">
    <name type="scientific">Cladonia borealis</name>
    <dbReference type="NCBI Taxonomy" id="184061"/>
    <lineage>
        <taxon>Eukaryota</taxon>
        <taxon>Fungi</taxon>
        <taxon>Dikarya</taxon>
        <taxon>Ascomycota</taxon>
        <taxon>Pezizomycotina</taxon>
        <taxon>Lecanoromycetes</taxon>
        <taxon>OSLEUM clade</taxon>
        <taxon>Lecanoromycetidae</taxon>
        <taxon>Lecanorales</taxon>
        <taxon>Lecanorineae</taxon>
        <taxon>Cladoniaceae</taxon>
        <taxon>Cladonia</taxon>
    </lineage>
</organism>
<feature type="transmembrane region" description="Helical" evidence="6">
    <location>
        <begin position="152"/>
        <end position="176"/>
    </location>
</feature>
<gene>
    <name evidence="8" type="ORF">JMJ35_005060</name>
</gene>
<evidence type="ECO:0000256" key="5">
    <source>
        <dbReference type="ARBA" id="ARBA00038359"/>
    </source>
</evidence>
<protein>
    <recommendedName>
        <fullName evidence="7">Rhodopsin domain-containing protein</fullName>
    </recommendedName>
</protein>
<evidence type="ECO:0000313" key="8">
    <source>
        <dbReference type="EMBL" id="KAK0513043.1"/>
    </source>
</evidence>
<dbReference type="PANTHER" id="PTHR33048:SF47">
    <property type="entry name" value="INTEGRAL MEMBRANE PROTEIN-RELATED"/>
    <property type="match status" value="1"/>
</dbReference>
<keyword evidence="3 6" id="KW-1133">Transmembrane helix</keyword>
<comment type="similarity">
    <text evidence="5">Belongs to the SAT4 family.</text>
</comment>
<evidence type="ECO:0000256" key="6">
    <source>
        <dbReference type="SAM" id="Phobius"/>
    </source>
</evidence>
<evidence type="ECO:0000256" key="4">
    <source>
        <dbReference type="ARBA" id="ARBA00023136"/>
    </source>
</evidence>
<accession>A0AA39V247</accession>
<keyword evidence="4 6" id="KW-0472">Membrane</keyword>
<name>A0AA39V247_9LECA</name>
<feature type="transmembrane region" description="Helical" evidence="6">
    <location>
        <begin position="51"/>
        <end position="70"/>
    </location>
</feature>
<comment type="caution">
    <text evidence="8">The sequence shown here is derived from an EMBL/GenBank/DDBJ whole genome shotgun (WGS) entry which is preliminary data.</text>
</comment>
<reference evidence="8" key="1">
    <citation type="submission" date="2023-03" db="EMBL/GenBank/DDBJ databases">
        <title>Complete genome of Cladonia borealis.</title>
        <authorList>
            <person name="Park H."/>
        </authorList>
    </citation>
    <scope>NUCLEOTIDE SEQUENCE</scope>
    <source>
        <strain evidence="8">ANT050790</strain>
    </source>
</reference>
<evidence type="ECO:0000259" key="7">
    <source>
        <dbReference type="Pfam" id="PF20684"/>
    </source>
</evidence>
<dbReference type="GO" id="GO:0016020">
    <property type="term" value="C:membrane"/>
    <property type="evidence" value="ECO:0007669"/>
    <property type="project" value="UniProtKB-SubCell"/>
</dbReference>
<dbReference type="PANTHER" id="PTHR33048">
    <property type="entry name" value="PTH11-LIKE INTEGRAL MEMBRANE PROTEIN (AFU_ORTHOLOGUE AFUA_5G11245)"/>
    <property type="match status" value="1"/>
</dbReference>
<dbReference type="InterPro" id="IPR052337">
    <property type="entry name" value="SAT4-like"/>
</dbReference>
<dbReference type="EMBL" id="JAFEKC020000009">
    <property type="protein sequence ID" value="KAK0513043.1"/>
    <property type="molecule type" value="Genomic_DNA"/>
</dbReference>
<dbReference type="AlphaFoldDB" id="A0AA39V247"/>
<dbReference type="InterPro" id="IPR049326">
    <property type="entry name" value="Rhodopsin_dom_fungi"/>
</dbReference>
<feature type="domain" description="Rhodopsin" evidence="7">
    <location>
        <begin position="117"/>
        <end position="216"/>
    </location>
</feature>
<dbReference type="Proteomes" id="UP001166286">
    <property type="component" value="Unassembled WGS sequence"/>
</dbReference>
<sequence length="311" mass="33997">MSTPMPPGVNLDDDRGPQLIESVVACCVLSGFAVAGRLASRKIKNSNFMASDYLVAAGLVGSWVISGIAIDDAARLGLGKHVEVVPLKHVEIILKDDDLLRSRPNADQDLNPFVLPAVTISQTLSNIVVDVAILCLPLGGVWQLQMSPRLKVAVAGMFLLGGFVTVVSIIRCIIIFRLHYDDMTWDFYGIYVWTCVEVNIAVVSACLPICRPLVQKLSPVAFVRRIFGSPISMDAIPDSGPLAHTIGRFIRRDHGEELQRLPNHPPEGIPGWHTNETRCEHDPKFMVDEFELGGVVEPHDGIAVQRSFSAC</sequence>
<evidence type="ECO:0000256" key="3">
    <source>
        <dbReference type="ARBA" id="ARBA00022989"/>
    </source>
</evidence>
<evidence type="ECO:0000313" key="9">
    <source>
        <dbReference type="Proteomes" id="UP001166286"/>
    </source>
</evidence>
<feature type="transmembrane region" description="Helical" evidence="6">
    <location>
        <begin position="188"/>
        <end position="210"/>
    </location>
</feature>
<evidence type="ECO:0000256" key="1">
    <source>
        <dbReference type="ARBA" id="ARBA00004141"/>
    </source>
</evidence>
<feature type="transmembrane region" description="Helical" evidence="6">
    <location>
        <begin position="20"/>
        <end position="39"/>
    </location>
</feature>
<proteinExistence type="inferred from homology"/>
<keyword evidence="9" id="KW-1185">Reference proteome</keyword>
<dbReference type="Pfam" id="PF20684">
    <property type="entry name" value="Fung_rhodopsin"/>
    <property type="match status" value="1"/>
</dbReference>